<evidence type="ECO:0000313" key="2">
    <source>
        <dbReference type="Proteomes" id="UP000809789"/>
    </source>
</evidence>
<comment type="caution">
    <text evidence="1">The sequence shown here is derived from an EMBL/GenBank/DDBJ whole genome shotgun (WGS) entry which is preliminary data.</text>
</comment>
<dbReference type="OrthoDB" id="10283244at2759"/>
<organism evidence="1 2">
    <name type="scientific">Elsinoe batatas</name>
    <dbReference type="NCBI Taxonomy" id="2601811"/>
    <lineage>
        <taxon>Eukaryota</taxon>
        <taxon>Fungi</taxon>
        <taxon>Dikarya</taxon>
        <taxon>Ascomycota</taxon>
        <taxon>Pezizomycotina</taxon>
        <taxon>Dothideomycetes</taxon>
        <taxon>Dothideomycetidae</taxon>
        <taxon>Myriangiales</taxon>
        <taxon>Elsinoaceae</taxon>
        <taxon>Elsinoe</taxon>
    </lineage>
</organism>
<proteinExistence type="predicted"/>
<dbReference type="EMBL" id="JAESVG020000004">
    <property type="protein sequence ID" value="KAG8628023.1"/>
    <property type="molecule type" value="Genomic_DNA"/>
</dbReference>
<reference evidence="1" key="1">
    <citation type="submission" date="2021-07" db="EMBL/GenBank/DDBJ databases">
        <title>Elsinoe batatas strain:CRI-CJ2 Genome sequencing and assembly.</title>
        <authorList>
            <person name="Huang L."/>
        </authorList>
    </citation>
    <scope>NUCLEOTIDE SEQUENCE</scope>
    <source>
        <strain evidence="1">CRI-CJ2</strain>
    </source>
</reference>
<name>A0A8K0L4I1_9PEZI</name>
<protein>
    <submittedName>
        <fullName evidence="1">Uncharacterized protein</fullName>
    </submittedName>
</protein>
<sequence length="151" mass="17423">MTLMESTSTVFIIHVTIDSETLTFRRERSYRVVDLVDKAKVAEELTNETVERYIIRETLDEYEDDMRLIGYDTSPAHVAVDIITWAKLKNALEEQYDAKYLEATEEIPDVCLFVMDKSLVKLVPKEYRADGCAIPEGATVQVRRGRRRTAE</sequence>
<dbReference type="Proteomes" id="UP000809789">
    <property type="component" value="Unassembled WGS sequence"/>
</dbReference>
<dbReference type="AlphaFoldDB" id="A0A8K0L4I1"/>
<keyword evidence="2" id="KW-1185">Reference proteome</keyword>
<accession>A0A8K0L4I1</accession>
<evidence type="ECO:0000313" key="1">
    <source>
        <dbReference type="EMBL" id="KAG8628023.1"/>
    </source>
</evidence>
<gene>
    <name evidence="1" type="ORF">KVT40_003896</name>
</gene>